<proteinExistence type="predicted"/>
<organism evidence="1 2">
    <name type="scientific">Comamonas sediminis</name>
    <dbReference type="NCBI Taxonomy" id="1783360"/>
    <lineage>
        <taxon>Bacteria</taxon>
        <taxon>Pseudomonadati</taxon>
        <taxon>Pseudomonadota</taxon>
        <taxon>Betaproteobacteria</taxon>
        <taxon>Burkholderiales</taxon>
        <taxon>Comamonadaceae</taxon>
        <taxon>Comamonas</taxon>
    </lineage>
</organism>
<dbReference type="EMBL" id="JBGBDC010000001">
    <property type="protein sequence ID" value="MEY2250093.1"/>
    <property type="molecule type" value="Genomic_DNA"/>
</dbReference>
<keyword evidence="2" id="KW-1185">Reference proteome</keyword>
<name>A0ABV4AZK1_9BURK</name>
<comment type="caution">
    <text evidence="1">The sequence shown here is derived from an EMBL/GenBank/DDBJ whole genome shotgun (WGS) entry which is preliminary data.</text>
</comment>
<accession>A0ABV4AZK1</accession>
<dbReference type="RefSeq" id="WP_369459030.1">
    <property type="nucleotide sequence ID" value="NZ_JBGBDC010000001.1"/>
</dbReference>
<evidence type="ECO:0000313" key="2">
    <source>
        <dbReference type="Proteomes" id="UP001562178"/>
    </source>
</evidence>
<sequence length="236" mass="26962">MFDDYFTLQLRFAGCYSSVAHISFAAAISSCTNLRRRLNLMGVEGENVWSNLLNFADSNPSSLAAIVDKCVRLHALYSSNSSNSAFGCFSYEPPNVEGVVRIHFLPPLNQESSPLSPERIAERRCELKAMFAEIRLLQPNAKVVRGVSWLYNLNAYKRLFPAAFVTAIEKPRFPIHLNGTSTWGQVLDWRQRVKPDIEARIVSELPNMREQAPWEIFPLKALTTHCEIEKFYEHFF</sequence>
<protein>
    <submittedName>
        <fullName evidence="1">Uncharacterized protein</fullName>
    </submittedName>
</protein>
<gene>
    <name evidence="1" type="ORF">AB7A72_03665</name>
</gene>
<evidence type="ECO:0000313" key="1">
    <source>
        <dbReference type="EMBL" id="MEY2250093.1"/>
    </source>
</evidence>
<dbReference type="Proteomes" id="UP001562178">
    <property type="component" value="Unassembled WGS sequence"/>
</dbReference>
<reference evidence="1 2" key="1">
    <citation type="journal article" date="2016" name="Int. J. Syst. Evol. Microbiol.">
        <title>Description of Comamonas sediminis sp. nov., isolated from lagoon sediments.</title>
        <authorList>
            <person name="Subhash Y."/>
            <person name="Bang J.J."/>
            <person name="You T.H."/>
            <person name="Lee S.S."/>
        </authorList>
    </citation>
    <scope>NUCLEOTIDE SEQUENCE [LARGE SCALE GENOMIC DNA]</scope>
    <source>
        <strain evidence="1 2">JCM 31169</strain>
    </source>
</reference>